<sequence>MKRFTFILCVIWILALASLSFAQKKNAPSPVRVAKAQTLSPREIIKLPGTVIPWASTRLAAEIDGRVESIHVREGQFVKKGTPLLQLRTVPLELERALSLAEAKREETLLLELKNGTRVETIEAARFAKDQALARVRLADSDLKRIKQLYEEGVVSLDDYDRSKSEAESALAELQEKEEVLKEHMAGPRIEKIKQADANLEAARARIKIIEDNIDRATLKAPFNGYIVSKQTEVGEWLETGDPAFGITSAYPVKVEVDLPQFHYNSIRVGNSAKITLENPKTGTKSKEYKGRIIEIVTSADPNSRTFPVRIRVNASGSKIAHGMLVNVEIYPTAKTGKRLYVPKDALVQSPKGTTLWVVETKGNKKNTVREVPVTPGKMEGNLISVDFKKKALKSGNLVVVQGNERLKPGAPVTIVKQK</sequence>
<dbReference type="Proteomes" id="UP000594688">
    <property type="component" value="Chromosome"/>
</dbReference>
<feature type="domain" description="YbhG-like alpha-helical hairpin" evidence="4">
    <location>
        <begin position="106"/>
        <end position="215"/>
    </location>
</feature>
<evidence type="ECO:0000313" key="6">
    <source>
        <dbReference type="EMBL" id="QPJ63023.1"/>
    </source>
</evidence>
<evidence type="ECO:0000259" key="5">
    <source>
        <dbReference type="Pfam" id="PF25954"/>
    </source>
</evidence>
<organism evidence="6 7">
    <name type="scientific">Candidatus Nitronauta litoralis</name>
    <dbReference type="NCBI Taxonomy" id="2705533"/>
    <lineage>
        <taxon>Bacteria</taxon>
        <taxon>Pseudomonadati</taxon>
        <taxon>Nitrospinota/Tectimicrobiota group</taxon>
        <taxon>Nitrospinota</taxon>
        <taxon>Nitrospinia</taxon>
        <taxon>Nitrospinales</taxon>
        <taxon>Nitrospinaceae</taxon>
        <taxon>Candidatus Nitronauta</taxon>
    </lineage>
</organism>
<keyword evidence="2" id="KW-0175">Coiled coil</keyword>
<dbReference type="Gene3D" id="1.10.287.470">
    <property type="entry name" value="Helix hairpin bin"/>
    <property type="match status" value="1"/>
</dbReference>
<dbReference type="InterPro" id="IPR059052">
    <property type="entry name" value="HH_YbhG-like"/>
</dbReference>
<dbReference type="InterPro" id="IPR058792">
    <property type="entry name" value="Beta-barrel_RND_2"/>
</dbReference>
<dbReference type="InterPro" id="IPR006143">
    <property type="entry name" value="RND_pump_MFP"/>
</dbReference>
<dbReference type="KEGG" id="nli:G3M70_14515"/>
<evidence type="ECO:0000259" key="4">
    <source>
        <dbReference type="Pfam" id="PF25881"/>
    </source>
</evidence>
<feature type="signal peptide" evidence="3">
    <location>
        <begin position="1"/>
        <end position="22"/>
    </location>
</feature>
<gene>
    <name evidence="6" type="ORF">G3M70_14515</name>
</gene>
<dbReference type="AlphaFoldDB" id="A0A7T0BY15"/>
<evidence type="ECO:0000256" key="2">
    <source>
        <dbReference type="SAM" id="Coils"/>
    </source>
</evidence>
<feature type="domain" description="CusB-like beta-barrel" evidence="5">
    <location>
        <begin position="255"/>
        <end position="330"/>
    </location>
</feature>
<protein>
    <submittedName>
        <fullName evidence="6">Efflux RND transporter periplasmic adaptor subunit</fullName>
    </submittedName>
</protein>
<reference evidence="6 7" key="1">
    <citation type="submission" date="2020-02" db="EMBL/GenBank/DDBJ databases">
        <title>Genomic and physiological characterization of two novel Nitrospinaceae genera.</title>
        <authorList>
            <person name="Mueller A.J."/>
            <person name="Jung M.-Y."/>
            <person name="Strachan C.R."/>
            <person name="Herbold C.W."/>
            <person name="Kirkegaard R.H."/>
            <person name="Daims H."/>
        </authorList>
    </citation>
    <scope>NUCLEOTIDE SEQUENCE [LARGE SCALE GENOMIC DNA]</scope>
    <source>
        <strain evidence="6">EB</strain>
    </source>
</reference>
<comment type="similarity">
    <text evidence="1">Belongs to the membrane fusion protein (MFP) (TC 8.A.1) family.</text>
</comment>
<accession>A0A7T0BY15</accession>
<evidence type="ECO:0000256" key="3">
    <source>
        <dbReference type="SAM" id="SignalP"/>
    </source>
</evidence>
<dbReference type="Pfam" id="PF25954">
    <property type="entry name" value="Beta-barrel_RND_2"/>
    <property type="match status" value="1"/>
</dbReference>
<evidence type="ECO:0000313" key="7">
    <source>
        <dbReference type="Proteomes" id="UP000594688"/>
    </source>
</evidence>
<dbReference type="Gene3D" id="2.40.420.20">
    <property type="match status" value="1"/>
</dbReference>
<name>A0A7T0BY15_9BACT</name>
<evidence type="ECO:0000256" key="1">
    <source>
        <dbReference type="ARBA" id="ARBA00009477"/>
    </source>
</evidence>
<dbReference type="GO" id="GO:0015562">
    <property type="term" value="F:efflux transmembrane transporter activity"/>
    <property type="evidence" value="ECO:0007669"/>
    <property type="project" value="TreeGrafter"/>
</dbReference>
<dbReference type="PRINTS" id="PR01490">
    <property type="entry name" value="RTXTOXIND"/>
</dbReference>
<dbReference type="EMBL" id="CP048685">
    <property type="protein sequence ID" value="QPJ63023.1"/>
    <property type="molecule type" value="Genomic_DNA"/>
</dbReference>
<feature type="chain" id="PRO_5033045740" evidence="3">
    <location>
        <begin position="23"/>
        <end position="419"/>
    </location>
</feature>
<dbReference type="PANTHER" id="PTHR30469:SF15">
    <property type="entry name" value="HLYD FAMILY OF SECRETION PROTEINS"/>
    <property type="match status" value="1"/>
</dbReference>
<feature type="coiled-coil region" evidence="2">
    <location>
        <begin position="157"/>
        <end position="220"/>
    </location>
</feature>
<dbReference type="SUPFAM" id="SSF111369">
    <property type="entry name" value="HlyD-like secretion proteins"/>
    <property type="match status" value="2"/>
</dbReference>
<dbReference type="NCBIfam" id="TIGR01730">
    <property type="entry name" value="RND_mfp"/>
    <property type="match status" value="1"/>
</dbReference>
<dbReference type="GO" id="GO:1990281">
    <property type="term" value="C:efflux pump complex"/>
    <property type="evidence" value="ECO:0007669"/>
    <property type="project" value="TreeGrafter"/>
</dbReference>
<dbReference type="PANTHER" id="PTHR30469">
    <property type="entry name" value="MULTIDRUG RESISTANCE PROTEIN MDTA"/>
    <property type="match status" value="1"/>
</dbReference>
<keyword evidence="3" id="KW-0732">Signal</keyword>
<dbReference type="Gene3D" id="2.40.50.100">
    <property type="match status" value="1"/>
</dbReference>
<dbReference type="Gene3D" id="2.40.30.170">
    <property type="match status" value="1"/>
</dbReference>
<dbReference type="Pfam" id="PF25881">
    <property type="entry name" value="HH_YBHG"/>
    <property type="match status" value="1"/>
</dbReference>
<proteinExistence type="inferred from homology"/>